<dbReference type="Proteomes" id="UP000023152">
    <property type="component" value="Unassembled WGS sequence"/>
</dbReference>
<evidence type="ECO:0000313" key="1">
    <source>
        <dbReference type="EMBL" id="ETO16024.1"/>
    </source>
</evidence>
<keyword evidence="2" id="KW-1185">Reference proteome</keyword>
<sequence>MLVPLVTAVAVFITAVYILSSEYSHVWPAPKFVTYSSTYDYIYQCVANDMSPKGIEITYSHILTPLEKAQRQYYSPSEREQECTEETCEQKQPKQSTPYHLLHIPPWALYPDRISKHNGTINDLYKIFDHLLQRWNGQSAKKKKERDAYTHIHTYIHTYIHACKQYTHITKKDIKKKKKKRTISTLTEKVEISASSSKIKSHMEHLHPLLRDWIKNVSTEIYNASQTIFQYQLMPYADETIQWIQQQPLLEQRHLRYHFERTRGWPITSKYYLRELDWTDPSSNISDEICSQLTLSYHQCQVFLDRLLPWLPDRPLSWTTMWPEGIDLLSPAQYGTRMVTLVDELKHTFGVNSPYTE</sequence>
<accession>X6MQA3</accession>
<comment type="caution">
    <text evidence="1">The sequence shown here is derived from an EMBL/GenBank/DDBJ whole genome shotgun (WGS) entry which is preliminary data.</text>
</comment>
<proteinExistence type="predicted"/>
<evidence type="ECO:0000313" key="2">
    <source>
        <dbReference type="Proteomes" id="UP000023152"/>
    </source>
</evidence>
<name>X6MQA3_RETFI</name>
<dbReference type="AlphaFoldDB" id="X6MQA3"/>
<reference evidence="1 2" key="1">
    <citation type="journal article" date="2013" name="Curr. Biol.">
        <title>The Genome of the Foraminiferan Reticulomyxa filosa.</title>
        <authorList>
            <person name="Glockner G."/>
            <person name="Hulsmann N."/>
            <person name="Schleicher M."/>
            <person name="Noegel A.A."/>
            <person name="Eichinger L."/>
            <person name="Gallinger C."/>
            <person name="Pawlowski J."/>
            <person name="Sierra R."/>
            <person name="Euteneuer U."/>
            <person name="Pillet L."/>
            <person name="Moustafa A."/>
            <person name="Platzer M."/>
            <person name="Groth M."/>
            <person name="Szafranski K."/>
            <person name="Schliwa M."/>
        </authorList>
    </citation>
    <scope>NUCLEOTIDE SEQUENCE [LARGE SCALE GENOMIC DNA]</scope>
</reference>
<organism evidence="1 2">
    <name type="scientific">Reticulomyxa filosa</name>
    <dbReference type="NCBI Taxonomy" id="46433"/>
    <lineage>
        <taxon>Eukaryota</taxon>
        <taxon>Sar</taxon>
        <taxon>Rhizaria</taxon>
        <taxon>Retaria</taxon>
        <taxon>Foraminifera</taxon>
        <taxon>Monothalamids</taxon>
        <taxon>Reticulomyxidae</taxon>
        <taxon>Reticulomyxa</taxon>
    </lineage>
</organism>
<feature type="non-terminal residue" evidence="1">
    <location>
        <position position="357"/>
    </location>
</feature>
<protein>
    <submittedName>
        <fullName evidence="1">Uncharacterized protein</fullName>
    </submittedName>
</protein>
<gene>
    <name evidence="1" type="ORF">RFI_21336</name>
</gene>
<dbReference type="EMBL" id="ASPP01018629">
    <property type="protein sequence ID" value="ETO16024.1"/>
    <property type="molecule type" value="Genomic_DNA"/>
</dbReference>